<gene>
    <name evidence="4" type="ORF">ILYODFUR_006266</name>
</gene>
<feature type="region of interest" description="Disordered" evidence="3">
    <location>
        <begin position="1"/>
        <end position="24"/>
    </location>
</feature>
<dbReference type="InterPro" id="IPR052082">
    <property type="entry name" value="Myelin_sheath_structural"/>
</dbReference>
<dbReference type="Proteomes" id="UP001482620">
    <property type="component" value="Unassembled WGS sequence"/>
</dbReference>
<proteinExistence type="predicted"/>
<sequence length="974" mass="106275">MEIKGPSLEPKTEGSDREGKGKKFKLPSLGFSVTEVKGADTELGLSKRKVDITLPDVKTEVKFPDDDLKNTSTAIEAKEPEIKTVAKETDGSPSKFKMPAFKLPKFGLATQSSTGEGPQLDKKEEDEAELKNTVTAMETKAPEIKVASKDSDGSPSKFKMPTFKLPKFGLATQSSNEQVPALDKDVKTVKGDSTTLEKVLTVTTEEPSIENKDSSIDLECSEADNERRGHTFKLPSLGFSMAKAKGPETRISLSTTNVDVTVPEVNAEVPFSDAKIKQPSVQMEIKSPDITAYSGEVEAVSEVKMSKITLPKFGVTTPHLSVEIPDVTKEKRIDVEPNVDIKPIDVNAEEWEQKKYQGKVEVQLSSAEAKREDVPTVEFEGKTKQLNWTFPSISFSRTGGKAPDVDVNVETPKAGVTPTESKICQPEADVKESPRVPTLEASPAAESDTNLKKSKFSLPKFSFSKSSMKEPEVKAELQDRGVKIEHVDTKLITEVKLSADEDKNDSTGFETAASEAKVKSKDAKGSPSKFKMPTLKMPRFGSASYEVTTETQSTDKIAEGDGSHPGEDPTVIFKGPKIDVKTDASKLVQPDHETLNTESDSAVHGSPSKFRLPAFKIPRLSLSRSKPEDESAHAEHEKSEDQLEMKIEQKEENISPKLAITSFGDILKSTDVDFDVRKFDQNLETSMESREPVVPVTKHTDAKDKEAKSKQDATKSPESSGWFKVPKFGLSSPVEQQKIPDKAEQIKDSSPVGETRDEEGSPTFSVQSSDAFADISSTITSEPASSFLPSPTKVMIKNMDDSAAAGLGEMHGGIMTSTTRTELITEVANLPEKITILSSGVSSSSEDTIRLKSGKIHIITSNIQATPESQHAKLLTAVQIQSAEGLALQSEVDEASLWTVQDPLSTPRTVFEKHLVQETSTERSESKETLVITKQITHVFGTTEPISGDTASSIQRLKDSVHSEKMRFFDEAEK</sequence>
<feature type="compositionally biased region" description="Basic and acidic residues" evidence="3">
    <location>
        <begin position="556"/>
        <end position="567"/>
    </location>
</feature>
<evidence type="ECO:0000256" key="2">
    <source>
        <dbReference type="ARBA" id="ARBA00023242"/>
    </source>
</evidence>
<comment type="subcellular location">
    <subcellularLocation>
        <location evidence="1">Nucleus</location>
    </subcellularLocation>
</comment>
<feature type="compositionally biased region" description="Basic and acidic residues" evidence="3">
    <location>
        <begin position="698"/>
        <end position="715"/>
    </location>
</feature>
<dbReference type="PANTHER" id="PTHR23348:SF42">
    <property type="entry name" value="PERIAXIN"/>
    <property type="match status" value="1"/>
</dbReference>
<reference evidence="4 5" key="1">
    <citation type="submission" date="2021-06" db="EMBL/GenBank/DDBJ databases">
        <authorList>
            <person name="Palmer J.M."/>
        </authorList>
    </citation>
    <scope>NUCLEOTIDE SEQUENCE [LARGE SCALE GENOMIC DNA]</scope>
    <source>
        <strain evidence="5">if_2019</strain>
        <tissue evidence="4">Muscle</tissue>
    </source>
</reference>
<evidence type="ECO:0000256" key="3">
    <source>
        <dbReference type="SAM" id="MobiDB-lite"/>
    </source>
</evidence>
<feature type="compositionally biased region" description="Basic and acidic residues" evidence="3">
    <location>
        <begin position="10"/>
        <end position="21"/>
    </location>
</feature>
<feature type="compositionally biased region" description="Polar residues" evidence="3">
    <location>
        <begin position="545"/>
        <end position="555"/>
    </location>
</feature>
<feature type="compositionally biased region" description="Basic and acidic residues" evidence="3">
    <location>
        <begin position="140"/>
        <end position="152"/>
    </location>
</feature>
<feature type="compositionally biased region" description="Basic and acidic residues" evidence="3">
    <location>
        <begin position="738"/>
        <end position="747"/>
    </location>
</feature>
<dbReference type="PANTHER" id="PTHR23348">
    <property type="entry name" value="PERIAXIN/AHNAK"/>
    <property type="match status" value="1"/>
</dbReference>
<protein>
    <recommendedName>
        <fullName evidence="6">Protein AHNAK2</fullName>
    </recommendedName>
</protein>
<evidence type="ECO:0008006" key="6">
    <source>
        <dbReference type="Google" id="ProtNLM"/>
    </source>
</evidence>
<feature type="region of interest" description="Disordered" evidence="3">
    <location>
        <begin position="586"/>
        <end position="651"/>
    </location>
</feature>
<comment type="caution">
    <text evidence="4">The sequence shown here is derived from an EMBL/GenBank/DDBJ whole genome shotgun (WGS) entry which is preliminary data.</text>
</comment>
<feature type="compositionally biased region" description="Basic and acidic residues" evidence="3">
    <location>
        <begin position="586"/>
        <end position="595"/>
    </location>
</feature>
<keyword evidence="5" id="KW-1185">Reference proteome</keyword>
<name>A0ABV0TWL7_9TELE</name>
<feature type="region of interest" description="Disordered" evidence="3">
    <location>
        <begin position="107"/>
        <end position="158"/>
    </location>
</feature>
<feature type="region of interest" description="Disordered" evidence="3">
    <location>
        <begin position="399"/>
        <end position="451"/>
    </location>
</feature>
<evidence type="ECO:0000313" key="4">
    <source>
        <dbReference type="EMBL" id="MEQ2235837.1"/>
    </source>
</evidence>
<feature type="compositionally biased region" description="Basic and acidic residues" evidence="3">
    <location>
        <begin position="625"/>
        <end position="651"/>
    </location>
</feature>
<feature type="region of interest" description="Disordered" evidence="3">
    <location>
        <begin position="498"/>
        <end position="574"/>
    </location>
</feature>
<organism evidence="4 5">
    <name type="scientific">Ilyodon furcidens</name>
    <name type="common">goldbreast splitfin</name>
    <dbReference type="NCBI Taxonomy" id="33524"/>
    <lineage>
        <taxon>Eukaryota</taxon>
        <taxon>Metazoa</taxon>
        <taxon>Chordata</taxon>
        <taxon>Craniata</taxon>
        <taxon>Vertebrata</taxon>
        <taxon>Euteleostomi</taxon>
        <taxon>Actinopterygii</taxon>
        <taxon>Neopterygii</taxon>
        <taxon>Teleostei</taxon>
        <taxon>Neoteleostei</taxon>
        <taxon>Acanthomorphata</taxon>
        <taxon>Ovalentaria</taxon>
        <taxon>Atherinomorphae</taxon>
        <taxon>Cyprinodontiformes</taxon>
        <taxon>Goodeidae</taxon>
        <taxon>Ilyodon</taxon>
    </lineage>
</organism>
<evidence type="ECO:0000256" key="1">
    <source>
        <dbReference type="ARBA" id="ARBA00004123"/>
    </source>
</evidence>
<dbReference type="EMBL" id="JAHRIQ010046722">
    <property type="protein sequence ID" value="MEQ2235837.1"/>
    <property type="molecule type" value="Genomic_DNA"/>
</dbReference>
<accession>A0ABV0TWL7</accession>
<feature type="region of interest" description="Disordered" evidence="3">
    <location>
        <begin position="683"/>
        <end position="766"/>
    </location>
</feature>
<evidence type="ECO:0000313" key="5">
    <source>
        <dbReference type="Proteomes" id="UP001482620"/>
    </source>
</evidence>
<keyword evidence="2" id="KW-0539">Nucleus</keyword>